<proteinExistence type="predicted"/>
<dbReference type="AlphaFoldDB" id="A0A438HXL4"/>
<name>A0A438HXL4_VITVI</name>
<dbReference type="EMBL" id="QGNW01000166">
    <property type="protein sequence ID" value="RVW89197.1"/>
    <property type="molecule type" value="Genomic_DNA"/>
</dbReference>
<protein>
    <submittedName>
        <fullName evidence="1">Uncharacterized protein</fullName>
    </submittedName>
</protein>
<organism evidence="1 2">
    <name type="scientific">Vitis vinifera</name>
    <name type="common">Grape</name>
    <dbReference type="NCBI Taxonomy" id="29760"/>
    <lineage>
        <taxon>Eukaryota</taxon>
        <taxon>Viridiplantae</taxon>
        <taxon>Streptophyta</taxon>
        <taxon>Embryophyta</taxon>
        <taxon>Tracheophyta</taxon>
        <taxon>Spermatophyta</taxon>
        <taxon>Magnoliopsida</taxon>
        <taxon>eudicotyledons</taxon>
        <taxon>Gunneridae</taxon>
        <taxon>Pentapetalae</taxon>
        <taxon>rosids</taxon>
        <taxon>Vitales</taxon>
        <taxon>Vitaceae</taxon>
        <taxon>Viteae</taxon>
        <taxon>Vitis</taxon>
    </lineage>
</organism>
<reference evidence="1 2" key="1">
    <citation type="journal article" date="2018" name="PLoS Genet.">
        <title>Population sequencing reveals clonal diversity and ancestral inbreeding in the grapevine cultivar Chardonnay.</title>
        <authorList>
            <person name="Roach M.J."/>
            <person name="Johnson D.L."/>
            <person name="Bohlmann J."/>
            <person name="van Vuuren H.J."/>
            <person name="Jones S.J."/>
            <person name="Pretorius I.S."/>
            <person name="Schmidt S.A."/>
            <person name="Borneman A.R."/>
        </authorList>
    </citation>
    <scope>NUCLEOTIDE SEQUENCE [LARGE SCALE GENOMIC DNA]</scope>
    <source>
        <strain evidence="2">cv. Chardonnay</strain>
        <tissue evidence="1">Leaf</tissue>
    </source>
</reference>
<sequence length="82" mass="8934">MAIVYWGRGKAAADIFSLSKMLQFQACRHTSSADEDSSQLSPNIFSHNSFTDKAVVVVPEAVNHGEIDGSRFCSAAILEKML</sequence>
<comment type="caution">
    <text evidence="1">The sequence shown here is derived from an EMBL/GenBank/DDBJ whole genome shotgun (WGS) entry which is preliminary data.</text>
</comment>
<evidence type="ECO:0000313" key="1">
    <source>
        <dbReference type="EMBL" id="RVW89197.1"/>
    </source>
</evidence>
<dbReference type="Proteomes" id="UP000288805">
    <property type="component" value="Unassembled WGS sequence"/>
</dbReference>
<evidence type="ECO:0000313" key="2">
    <source>
        <dbReference type="Proteomes" id="UP000288805"/>
    </source>
</evidence>
<accession>A0A438HXL4</accession>
<gene>
    <name evidence="1" type="ORF">CK203_032640</name>
</gene>